<evidence type="ECO:0000256" key="1">
    <source>
        <dbReference type="SAM" id="MobiDB-lite"/>
    </source>
</evidence>
<dbReference type="AlphaFoldDB" id="A0A0F9DXN0"/>
<comment type="caution">
    <text evidence="2">The sequence shown here is derived from an EMBL/GenBank/DDBJ whole genome shotgun (WGS) entry which is preliminary data.</text>
</comment>
<feature type="compositionally biased region" description="Basic and acidic residues" evidence="1">
    <location>
        <begin position="48"/>
        <end position="61"/>
    </location>
</feature>
<feature type="compositionally biased region" description="Basic residues" evidence="1">
    <location>
        <begin position="63"/>
        <end position="73"/>
    </location>
</feature>
<accession>A0A0F9DXN0</accession>
<proteinExistence type="predicted"/>
<reference evidence="2" key="1">
    <citation type="journal article" date="2015" name="Nature">
        <title>Complex archaea that bridge the gap between prokaryotes and eukaryotes.</title>
        <authorList>
            <person name="Spang A."/>
            <person name="Saw J.H."/>
            <person name="Jorgensen S.L."/>
            <person name="Zaremba-Niedzwiedzka K."/>
            <person name="Martijn J."/>
            <person name="Lind A.E."/>
            <person name="van Eijk R."/>
            <person name="Schleper C."/>
            <person name="Guy L."/>
            <person name="Ettema T.J."/>
        </authorList>
    </citation>
    <scope>NUCLEOTIDE SEQUENCE</scope>
</reference>
<feature type="region of interest" description="Disordered" evidence="1">
    <location>
        <begin position="1"/>
        <end position="34"/>
    </location>
</feature>
<feature type="compositionally biased region" description="Basic and acidic residues" evidence="1">
    <location>
        <begin position="1"/>
        <end position="28"/>
    </location>
</feature>
<gene>
    <name evidence="2" type="ORF">LCGC14_2143550</name>
</gene>
<dbReference type="EMBL" id="LAZR01027156">
    <property type="protein sequence ID" value="KKL66583.1"/>
    <property type="molecule type" value="Genomic_DNA"/>
</dbReference>
<feature type="region of interest" description="Disordered" evidence="1">
    <location>
        <begin position="48"/>
        <end position="73"/>
    </location>
</feature>
<evidence type="ECO:0000313" key="2">
    <source>
        <dbReference type="EMBL" id="KKL66583.1"/>
    </source>
</evidence>
<protein>
    <submittedName>
        <fullName evidence="2">Uncharacterized protein</fullName>
    </submittedName>
</protein>
<organism evidence="2">
    <name type="scientific">marine sediment metagenome</name>
    <dbReference type="NCBI Taxonomy" id="412755"/>
    <lineage>
        <taxon>unclassified sequences</taxon>
        <taxon>metagenomes</taxon>
        <taxon>ecological metagenomes</taxon>
    </lineage>
</organism>
<sequence length="73" mass="8667">MTHHWDYSDKTKSERRERGREKKKERMGQGKKAKLWAQIIQDRAEEAKRLEDIRTAEEAKGPRGSRKHLPSHS</sequence>
<name>A0A0F9DXN0_9ZZZZ</name>